<keyword evidence="4" id="KW-1133">Transmembrane helix</keyword>
<feature type="transmembrane region" description="Helical" evidence="4">
    <location>
        <begin position="20"/>
        <end position="38"/>
    </location>
</feature>
<comment type="caution">
    <text evidence="6">The sequence shown here is derived from an EMBL/GenBank/DDBJ whole genome shotgun (WGS) entry which is preliminary data.</text>
</comment>
<dbReference type="GO" id="GO:0030968">
    <property type="term" value="P:endoplasmic reticulum unfolded protein response"/>
    <property type="evidence" value="ECO:0007669"/>
    <property type="project" value="TreeGrafter"/>
</dbReference>
<name>A0AAD3DDG8_9CHLO</name>
<accession>A0AAD3DDG8</accession>
<dbReference type="PANTHER" id="PTHR44227:SF3">
    <property type="entry name" value="PROTEIN O-MANNOSYL-TRANSFERASE TMTC4"/>
    <property type="match status" value="1"/>
</dbReference>
<dbReference type="GO" id="GO:0000030">
    <property type="term" value="F:mannosyltransferase activity"/>
    <property type="evidence" value="ECO:0007669"/>
    <property type="project" value="TreeGrafter"/>
</dbReference>
<keyword evidence="4" id="KW-0812">Transmembrane</keyword>
<evidence type="ECO:0000256" key="2">
    <source>
        <dbReference type="ARBA" id="ARBA00022803"/>
    </source>
</evidence>
<dbReference type="EMBL" id="BMAR01000001">
    <property type="protein sequence ID" value="GFR39824.1"/>
    <property type="molecule type" value="Genomic_DNA"/>
</dbReference>
<evidence type="ECO:0000313" key="6">
    <source>
        <dbReference type="EMBL" id="GFR39824.1"/>
    </source>
</evidence>
<evidence type="ECO:0000256" key="1">
    <source>
        <dbReference type="ARBA" id="ARBA00022737"/>
    </source>
</evidence>
<feature type="non-terminal residue" evidence="6">
    <location>
        <position position="1"/>
    </location>
</feature>
<evidence type="ECO:0000256" key="4">
    <source>
        <dbReference type="SAM" id="Phobius"/>
    </source>
</evidence>
<keyword evidence="2" id="KW-0802">TPR repeat</keyword>
<dbReference type="PANTHER" id="PTHR44227">
    <property type="match status" value="1"/>
</dbReference>
<keyword evidence="1" id="KW-0677">Repeat</keyword>
<dbReference type="GO" id="GO:0035269">
    <property type="term" value="P:protein O-linked glycosylation via mannose"/>
    <property type="evidence" value="ECO:0007669"/>
    <property type="project" value="TreeGrafter"/>
</dbReference>
<dbReference type="Proteomes" id="UP001054857">
    <property type="component" value="Unassembled WGS sequence"/>
</dbReference>
<keyword evidence="3 4" id="KW-0472">Membrane</keyword>
<protein>
    <recommendedName>
        <fullName evidence="5">DUF1736 domain-containing protein</fullName>
    </recommendedName>
</protein>
<dbReference type="InterPro" id="IPR013618">
    <property type="entry name" value="TMTC_DUF1736"/>
</dbReference>
<dbReference type="GO" id="GO:0005783">
    <property type="term" value="C:endoplasmic reticulum"/>
    <property type="evidence" value="ECO:0007669"/>
    <property type="project" value="TreeGrafter"/>
</dbReference>
<feature type="non-terminal residue" evidence="6">
    <location>
        <position position="222"/>
    </location>
</feature>
<evidence type="ECO:0000313" key="7">
    <source>
        <dbReference type="Proteomes" id="UP001054857"/>
    </source>
</evidence>
<organism evidence="6 7">
    <name type="scientific">Astrephomene gubernaculifera</name>
    <dbReference type="NCBI Taxonomy" id="47775"/>
    <lineage>
        <taxon>Eukaryota</taxon>
        <taxon>Viridiplantae</taxon>
        <taxon>Chlorophyta</taxon>
        <taxon>core chlorophytes</taxon>
        <taxon>Chlorophyceae</taxon>
        <taxon>CS clade</taxon>
        <taxon>Chlamydomonadales</taxon>
        <taxon>Astrephomenaceae</taxon>
        <taxon>Astrephomene</taxon>
    </lineage>
</organism>
<dbReference type="Pfam" id="PF08409">
    <property type="entry name" value="TMTC_DUF1736"/>
    <property type="match status" value="1"/>
</dbReference>
<sequence length="222" mass="23861">LRWRGVSGGGGDGGWSAWEVVRHWLTVAAAAVLALAAALAKEIGITVLGCMLVADLLLVPVVVRGLPYDNGGGGGCGYRPRTAMKAETVHNKHVEGKSKASDYSGRNGGGGGGGAVPAVWRFVRHALRLAQAVTADPKLPRLVFLAVVGWGYVGLRRRVAVEQLVRIYRKVENPIPFSPSRLERALSTAHLHARYARLLLLPYPLSADWSFNCLPLVRKLTD</sequence>
<dbReference type="InterPro" id="IPR052346">
    <property type="entry name" value="O-mannosyl-transferase_TMTC"/>
</dbReference>
<gene>
    <name evidence="6" type="ORF">Agub_g317</name>
</gene>
<keyword evidence="7" id="KW-1185">Reference proteome</keyword>
<feature type="domain" description="DUF1736" evidence="5">
    <location>
        <begin position="168"/>
        <end position="222"/>
    </location>
</feature>
<evidence type="ECO:0000256" key="3">
    <source>
        <dbReference type="ARBA" id="ARBA00023136"/>
    </source>
</evidence>
<evidence type="ECO:0000259" key="5">
    <source>
        <dbReference type="Pfam" id="PF08409"/>
    </source>
</evidence>
<reference evidence="6 7" key="1">
    <citation type="journal article" date="2021" name="Sci. Rep.">
        <title>Genome sequencing of the multicellular alga Astrephomene provides insights into convergent evolution of germ-soma differentiation.</title>
        <authorList>
            <person name="Yamashita S."/>
            <person name="Yamamoto K."/>
            <person name="Matsuzaki R."/>
            <person name="Suzuki S."/>
            <person name="Yamaguchi H."/>
            <person name="Hirooka S."/>
            <person name="Minakuchi Y."/>
            <person name="Miyagishima S."/>
            <person name="Kawachi M."/>
            <person name="Toyoda A."/>
            <person name="Nozaki H."/>
        </authorList>
    </citation>
    <scope>NUCLEOTIDE SEQUENCE [LARGE SCALE GENOMIC DNA]</scope>
    <source>
        <strain evidence="6 7">NIES-4017</strain>
    </source>
</reference>
<proteinExistence type="predicted"/>
<feature type="transmembrane region" description="Helical" evidence="4">
    <location>
        <begin position="45"/>
        <end position="63"/>
    </location>
</feature>
<dbReference type="AlphaFoldDB" id="A0AAD3DDG8"/>